<dbReference type="EMBL" id="CAJVCH010355896">
    <property type="protein sequence ID" value="CAG7815902.1"/>
    <property type="molecule type" value="Genomic_DNA"/>
</dbReference>
<name>A0A8J2KG53_9HEXA</name>
<evidence type="ECO:0000313" key="2">
    <source>
        <dbReference type="Proteomes" id="UP000708208"/>
    </source>
</evidence>
<sequence>MQSSFQSLKKSMAKNEELDVTMYGNLVMGKVSLRSFYEIETYIGNAPDLTKQVNGSKGCPINYIAISLDKLQNVINMRNTNKKELIKQDMYKEMNAKDVERHKFYSDLIADYNEQQDILKELTGYLHKATSYADILPLEEKGDVKAAIQLFVKDQGMFGINKQYLLKDFKQSGNLNTTKYRQIQQTFQDDRAIISVLRELRSRYEEFESWISHYLWLTKLGVYYLKTMNCLVR</sequence>
<protein>
    <submittedName>
        <fullName evidence="1">Uncharacterized protein</fullName>
    </submittedName>
</protein>
<reference evidence="1" key="1">
    <citation type="submission" date="2021-06" db="EMBL/GenBank/DDBJ databases">
        <authorList>
            <person name="Hodson N. C."/>
            <person name="Mongue J. A."/>
            <person name="Jaron S. K."/>
        </authorList>
    </citation>
    <scope>NUCLEOTIDE SEQUENCE</scope>
</reference>
<proteinExistence type="predicted"/>
<dbReference type="Proteomes" id="UP000708208">
    <property type="component" value="Unassembled WGS sequence"/>
</dbReference>
<organism evidence="1 2">
    <name type="scientific">Allacma fusca</name>
    <dbReference type="NCBI Taxonomy" id="39272"/>
    <lineage>
        <taxon>Eukaryota</taxon>
        <taxon>Metazoa</taxon>
        <taxon>Ecdysozoa</taxon>
        <taxon>Arthropoda</taxon>
        <taxon>Hexapoda</taxon>
        <taxon>Collembola</taxon>
        <taxon>Symphypleona</taxon>
        <taxon>Sminthuridae</taxon>
        <taxon>Allacma</taxon>
    </lineage>
</organism>
<gene>
    <name evidence="1" type="ORF">AFUS01_LOCUS26548</name>
</gene>
<evidence type="ECO:0000313" key="1">
    <source>
        <dbReference type="EMBL" id="CAG7815902.1"/>
    </source>
</evidence>
<accession>A0A8J2KG53</accession>
<comment type="caution">
    <text evidence="1">The sequence shown here is derived from an EMBL/GenBank/DDBJ whole genome shotgun (WGS) entry which is preliminary data.</text>
</comment>
<keyword evidence="2" id="KW-1185">Reference proteome</keyword>
<dbReference type="AlphaFoldDB" id="A0A8J2KG53"/>